<dbReference type="RefSeq" id="WP_035130418.1">
    <property type="nucleotide sequence ID" value="NZ_JPMD01000006.1"/>
</dbReference>
<feature type="domain" description="Two component regulator three Y" evidence="1">
    <location>
        <begin position="315"/>
        <end position="377"/>
    </location>
</feature>
<accession>A0A084JG75</accession>
<reference evidence="2 3" key="1">
    <citation type="submission" date="2014-07" db="EMBL/GenBank/DDBJ databases">
        <title>Draft genome of Clostridium sulfidigenes 113A isolated from sediments associated with methane hydrate from Krishna Godavari basin.</title>
        <authorList>
            <person name="Honkalas V.S."/>
            <person name="Dabir A.P."/>
            <person name="Arora P."/>
            <person name="Dhakephalkar P.K."/>
        </authorList>
    </citation>
    <scope>NUCLEOTIDE SEQUENCE [LARGE SCALE GENOMIC DNA]</scope>
    <source>
        <strain evidence="2 3">113A</strain>
    </source>
</reference>
<name>A0A084JG75_9CLOT</name>
<evidence type="ECO:0000259" key="1">
    <source>
        <dbReference type="Pfam" id="PF07495"/>
    </source>
</evidence>
<dbReference type="Proteomes" id="UP000028542">
    <property type="component" value="Unassembled WGS sequence"/>
</dbReference>
<feature type="domain" description="Two component regulator three Y" evidence="1">
    <location>
        <begin position="411"/>
        <end position="470"/>
    </location>
</feature>
<feature type="domain" description="Two component regulator three Y" evidence="1">
    <location>
        <begin position="28"/>
        <end position="91"/>
    </location>
</feature>
<dbReference type="AlphaFoldDB" id="A0A084JG75"/>
<proteinExistence type="predicted"/>
<dbReference type="eggNOG" id="COG3409">
    <property type="taxonomic scope" value="Bacteria"/>
</dbReference>
<protein>
    <submittedName>
        <fullName evidence="2">Triple tyrosine motif-containing protein</fullName>
    </submittedName>
</protein>
<keyword evidence="3" id="KW-1185">Reference proteome</keyword>
<dbReference type="eggNOG" id="COG0860">
    <property type="taxonomic scope" value="Bacteria"/>
</dbReference>
<sequence length="668" mass="78499">MNEMIIGTSLSSPQEKGTEIKIYIENKMSDDLLYKFIINCDGGWETIRDFHEEDFTYWTPKEDGKYMIMVQSKKRHGKKPIEFTSRMDFIIGSVEEKLIKDIIISNNEIKLGEKIEIDVVPNKLPILCKYWIKEDCKWNLIRDYSMDTSLSFTPNREGDIEILIESKEEGSDHQFDDFKNATFKVLPMDEIRINNIQCLTEELIVGNELTFEIDARFDENRVVLYKFMKIDEYGNMHVMQDFSSKRLVSFTEILPGKYKLLCLVKDMYSHENFDDRGIIHYTVDKYKPIKILNFTSDLSSPQLEKTPIEFKAICSGGDKLLYKFVVDGNYHSSSNFTTNNSYKWIPEKSGLYRVEVLVKDSTYKDDYEEKAIMDFVIDEDCAQNVYIKEIKLNKDKQVLINEPVKVNVEATGSRNLLYEFIVKKEGKEVQFIEYNEEDNFKFTPTSVGKYEIEVKVKHLKSKRDYDVHSVIYIDCKEYIPAKIDYILTEKKYMYLIGDEIVLEVITENTSNTLTKYKVEINGREVETTEFSNDKKFKLIPKCAGVYTVKIYCKNVFSTKEYDCKKDLILDVLQGVPVTNCKITLDKEVIKCNEDVNFYVECDGGKDNLYEFYLMEKGEWKLIQKYSKKNYYTFMPFYKGFYKILALCKSCYSKSAYDDYSIYEIQCKE</sequence>
<evidence type="ECO:0000313" key="2">
    <source>
        <dbReference type="EMBL" id="KEZ87959.1"/>
    </source>
</evidence>
<dbReference type="EMBL" id="JPMD01000006">
    <property type="protein sequence ID" value="KEZ87959.1"/>
    <property type="molecule type" value="Genomic_DNA"/>
</dbReference>
<evidence type="ECO:0000313" key="3">
    <source>
        <dbReference type="Proteomes" id="UP000028542"/>
    </source>
</evidence>
<dbReference type="STRING" id="318464.IO99_03770"/>
<feature type="domain" description="Two component regulator three Y" evidence="1">
    <location>
        <begin position="218"/>
        <end position="283"/>
    </location>
</feature>
<dbReference type="Pfam" id="PF07495">
    <property type="entry name" value="Y_Y_Y"/>
    <property type="match status" value="4"/>
</dbReference>
<dbReference type="InterPro" id="IPR011123">
    <property type="entry name" value="Y_Y_Y"/>
</dbReference>
<organism evidence="2 3">
    <name type="scientific">Clostridium sulfidigenes</name>
    <dbReference type="NCBI Taxonomy" id="318464"/>
    <lineage>
        <taxon>Bacteria</taxon>
        <taxon>Bacillati</taxon>
        <taxon>Bacillota</taxon>
        <taxon>Clostridia</taxon>
        <taxon>Eubacteriales</taxon>
        <taxon>Clostridiaceae</taxon>
        <taxon>Clostridium</taxon>
    </lineage>
</organism>
<comment type="caution">
    <text evidence="2">The sequence shown here is derived from an EMBL/GenBank/DDBJ whole genome shotgun (WGS) entry which is preliminary data.</text>
</comment>
<gene>
    <name evidence="2" type="ORF">IO99_03770</name>
</gene>